<keyword evidence="1" id="KW-1133">Transmembrane helix</keyword>
<evidence type="ECO:0000313" key="2">
    <source>
        <dbReference type="EMBL" id="EDP37598.1"/>
    </source>
</evidence>
<protein>
    <submittedName>
        <fullName evidence="2">Uncharacterized protein</fullName>
    </submittedName>
</protein>
<accession>A8NV13</accession>
<gene>
    <name evidence="2" type="ORF">Bm1_10465</name>
</gene>
<dbReference type="AlphaFoldDB" id="A8NV13"/>
<feature type="non-terminal residue" evidence="2">
    <location>
        <position position="1"/>
    </location>
</feature>
<dbReference type="EMBL" id="DS238071">
    <property type="protein sequence ID" value="EDP37598.1"/>
    <property type="molecule type" value="Genomic_DNA"/>
</dbReference>
<keyword evidence="1" id="KW-0472">Membrane</keyword>
<reference evidence="2" key="1">
    <citation type="journal article" date="2007" name="Science">
        <title>Draft genome of the filarial nematode parasite Brugia malayi.</title>
        <authorList>
            <person name="Ghedin E."/>
            <person name="Wang S."/>
            <person name="Spiro D."/>
            <person name="Caler E."/>
            <person name="Zhao Q."/>
            <person name="Crabtree J."/>
            <person name="Allen J.E."/>
            <person name="Delcher A.L."/>
            <person name="Guiliano D.B."/>
            <person name="Miranda-Saavedra D."/>
            <person name="Angiuoli S.V."/>
            <person name="Creasy T."/>
            <person name="Amedeo P."/>
            <person name="Haas B."/>
            <person name="El-Sayed N.M."/>
            <person name="Wortman J.R."/>
            <person name="Feldblyum T."/>
            <person name="Tallon L."/>
            <person name="Schatz M."/>
            <person name="Shumway M."/>
            <person name="Koo H."/>
            <person name="Salzberg S.L."/>
            <person name="Schobel S."/>
            <person name="Pertea M."/>
            <person name="Pop M."/>
            <person name="White O."/>
            <person name="Barton G.J."/>
            <person name="Carlow C.K."/>
            <person name="Crawford M.J."/>
            <person name="Daub J."/>
            <person name="Dimmic M.W."/>
            <person name="Estes C.F."/>
            <person name="Foster J.M."/>
            <person name="Ganatra M."/>
            <person name="Gregory W.F."/>
            <person name="Johnson N.M."/>
            <person name="Jin J."/>
            <person name="Komuniecki R."/>
            <person name="Korf I."/>
            <person name="Kumar S."/>
            <person name="Laney S."/>
            <person name="Li B.W."/>
            <person name="Li W."/>
            <person name="Lindblom T.H."/>
            <person name="Lustigman S."/>
            <person name="Ma D."/>
            <person name="Maina C.V."/>
            <person name="Martin D.M."/>
            <person name="McCarter J.P."/>
            <person name="McReynolds L."/>
            <person name="Mitreva M."/>
            <person name="Nutman T.B."/>
            <person name="Parkinson J."/>
            <person name="Peregrin-Alvarez J.M."/>
            <person name="Poole C."/>
            <person name="Ren Q."/>
            <person name="Saunders L."/>
            <person name="Sluder A.E."/>
            <person name="Smith K."/>
            <person name="Stanke M."/>
            <person name="Unnasch T.R."/>
            <person name="Ware J."/>
            <person name="Wei A.D."/>
            <person name="Weil G."/>
            <person name="Williams D.J."/>
            <person name="Zhang Y."/>
            <person name="Williams S.A."/>
            <person name="Fraser-Liggett C."/>
            <person name="Slatko B."/>
            <person name="Blaxter M.L."/>
            <person name="Scott A.L."/>
        </authorList>
    </citation>
    <scope>NUCLEOTIDE SEQUENCE [LARGE SCALE GENOMIC DNA]</scope>
</reference>
<evidence type="ECO:0000256" key="1">
    <source>
        <dbReference type="SAM" id="Phobius"/>
    </source>
</evidence>
<organism evidence="2">
    <name type="scientific">Brugia malayi</name>
    <name type="common">Filarial nematode worm</name>
    <dbReference type="NCBI Taxonomy" id="6279"/>
    <lineage>
        <taxon>Eukaryota</taxon>
        <taxon>Metazoa</taxon>
        <taxon>Ecdysozoa</taxon>
        <taxon>Nematoda</taxon>
        <taxon>Chromadorea</taxon>
        <taxon>Rhabditida</taxon>
        <taxon>Spirurina</taxon>
        <taxon>Spiruromorpha</taxon>
        <taxon>Filarioidea</taxon>
        <taxon>Onchocercidae</taxon>
        <taxon>Brugia</taxon>
    </lineage>
</organism>
<feature type="transmembrane region" description="Helical" evidence="1">
    <location>
        <begin position="22"/>
        <end position="41"/>
    </location>
</feature>
<proteinExistence type="predicted"/>
<keyword evidence="1" id="KW-0812">Transmembrane</keyword>
<sequence>GLNQYNHELILFFLSEVKSDHLIFYFLKFFKLCFFFENVTARMKSVQRMRSDVENVVTGYCIKNVAGSFSISVMVYDAR</sequence>
<name>A8NV13_BRUMA</name>